<keyword evidence="1" id="KW-0228">DNA excision</keyword>
<organism evidence="7 8">
    <name type="scientific">Paradevosia shaoguanensis</name>
    <dbReference type="NCBI Taxonomy" id="1335043"/>
    <lineage>
        <taxon>Bacteria</taxon>
        <taxon>Pseudomonadati</taxon>
        <taxon>Pseudomonadota</taxon>
        <taxon>Alphaproteobacteria</taxon>
        <taxon>Hyphomicrobiales</taxon>
        <taxon>Devosiaceae</taxon>
        <taxon>Paradevosia</taxon>
    </lineage>
</organism>
<dbReference type="GO" id="GO:0009432">
    <property type="term" value="P:SOS response"/>
    <property type="evidence" value="ECO:0007669"/>
    <property type="project" value="UniProtKB-KW"/>
</dbReference>
<sequence length="101" mass="10875">MSLQSVHKKIVALEKEMQEAAANLDFEKAAALRNEIDALSGKAPREVDAEDEGPAATIVSQPPPGAMGLGTHIPVAEPPKGWRKPKRPDPMTSNVKNRKGR</sequence>
<protein>
    <submittedName>
        <fullName evidence="7">UvrB/UvrC motif-containing protein</fullName>
    </submittedName>
</protein>
<dbReference type="EMBL" id="JALAZD010000003">
    <property type="protein sequence ID" value="MCI0128977.1"/>
    <property type="molecule type" value="Genomic_DNA"/>
</dbReference>
<gene>
    <name evidence="7" type="ORF">ML536_19255</name>
</gene>
<feature type="region of interest" description="Disordered" evidence="5">
    <location>
        <begin position="42"/>
        <end position="101"/>
    </location>
</feature>
<dbReference type="AlphaFoldDB" id="A0AA41QQ56"/>
<evidence type="ECO:0000256" key="5">
    <source>
        <dbReference type="SAM" id="MobiDB-lite"/>
    </source>
</evidence>
<dbReference type="InterPro" id="IPR036876">
    <property type="entry name" value="UVR_dom_sf"/>
</dbReference>
<evidence type="ECO:0000256" key="4">
    <source>
        <dbReference type="SAM" id="Coils"/>
    </source>
</evidence>
<dbReference type="Pfam" id="PF02151">
    <property type="entry name" value="UVR"/>
    <property type="match status" value="1"/>
</dbReference>
<keyword evidence="2" id="KW-0234">DNA repair</keyword>
<feature type="domain" description="UVR" evidence="6">
    <location>
        <begin position="7"/>
        <end position="42"/>
    </location>
</feature>
<evidence type="ECO:0000256" key="2">
    <source>
        <dbReference type="ARBA" id="ARBA00022881"/>
    </source>
</evidence>
<name>A0AA41QQ56_9HYPH</name>
<dbReference type="RefSeq" id="WP_281736974.1">
    <property type="nucleotide sequence ID" value="NZ_JAKETQ010000003.1"/>
</dbReference>
<evidence type="ECO:0000259" key="6">
    <source>
        <dbReference type="PROSITE" id="PS50151"/>
    </source>
</evidence>
<dbReference type="Proteomes" id="UP001156140">
    <property type="component" value="Unassembled WGS sequence"/>
</dbReference>
<dbReference type="Gene3D" id="4.10.860.10">
    <property type="entry name" value="UVR domain"/>
    <property type="match status" value="1"/>
</dbReference>
<feature type="coiled-coil region" evidence="4">
    <location>
        <begin position="3"/>
        <end position="30"/>
    </location>
</feature>
<proteinExistence type="predicted"/>
<evidence type="ECO:0000256" key="3">
    <source>
        <dbReference type="ARBA" id="ARBA00023236"/>
    </source>
</evidence>
<dbReference type="GO" id="GO:0004518">
    <property type="term" value="F:nuclease activity"/>
    <property type="evidence" value="ECO:0007669"/>
    <property type="project" value="UniProtKB-KW"/>
</dbReference>
<keyword evidence="4" id="KW-0175">Coiled coil</keyword>
<keyword evidence="3" id="KW-0742">SOS response</keyword>
<evidence type="ECO:0000313" key="8">
    <source>
        <dbReference type="Proteomes" id="UP001156140"/>
    </source>
</evidence>
<dbReference type="GO" id="GO:0006281">
    <property type="term" value="P:DNA repair"/>
    <property type="evidence" value="ECO:0007669"/>
    <property type="project" value="UniProtKB-KW"/>
</dbReference>
<dbReference type="PROSITE" id="PS50151">
    <property type="entry name" value="UVR"/>
    <property type="match status" value="1"/>
</dbReference>
<accession>A0AA41QQ56</accession>
<keyword evidence="2" id="KW-0267">Excision nuclease</keyword>
<comment type="caution">
    <text evidence="7">The sequence shown here is derived from an EMBL/GenBank/DDBJ whole genome shotgun (WGS) entry which is preliminary data.</text>
</comment>
<dbReference type="InterPro" id="IPR001943">
    <property type="entry name" value="UVR_dom"/>
</dbReference>
<evidence type="ECO:0000256" key="1">
    <source>
        <dbReference type="ARBA" id="ARBA00022769"/>
    </source>
</evidence>
<dbReference type="SUPFAM" id="SSF46600">
    <property type="entry name" value="C-terminal UvrC-binding domain of UvrB"/>
    <property type="match status" value="1"/>
</dbReference>
<keyword evidence="3" id="KW-0227">DNA damage</keyword>
<reference evidence="7" key="1">
    <citation type="submission" date="2022-03" db="EMBL/GenBank/DDBJ databases">
        <title>The complete genome sequence of a Methyloterrigena soli.</title>
        <authorList>
            <person name="Zi Z."/>
        </authorList>
    </citation>
    <scope>NUCLEOTIDE SEQUENCE</scope>
    <source>
        <strain evidence="7">M48</strain>
    </source>
</reference>
<keyword evidence="8" id="KW-1185">Reference proteome</keyword>
<evidence type="ECO:0000313" key="7">
    <source>
        <dbReference type="EMBL" id="MCI0128977.1"/>
    </source>
</evidence>